<dbReference type="Pfam" id="PF00563">
    <property type="entry name" value="EAL"/>
    <property type="match status" value="1"/>
</dbReference>
<dbReference type="SUPFAM" id="SSF141868">
    <property type="entry name" value="EAL domain-like"/>
    <property type="match status" value="1"/>
</dbReference>
<organism evidence="5 6">
    <name type="scientific">Pseudidiomarina piscicola</name>
    <dbReference type="NCBI Taxonomy" id="2614830"/>
    <lineage>
        <taxon>Bacteria</taxon>
        <taxon>Pseudomonadati</taxon>
        <taxon>Pseudomonadota</taxon>
        <taxon>Gammaproteobacteria</taxon>
        <taxon>Alteromonadales</taxon>
        <taxon>Idiomarinaceae</taxon>
        <taxon>Pseudidiomarina</taxon>
    </lineage>
</organism>
<dbReference type="InterPro" id="IPR001610">
    <property type="entry name" value="PAC"/>
</dbReference>
<dbReference type="SUPFAM" id="SSF55073">
    <property type="entry name" value="Nucleotide cyclase"/>
    <property type="match status" value="1"/>
</dbReference>
<feature type="domain" description="EAL" evidence="3">
    <location>
        <begin position="464"/>
        <end position="715"/>
    </location>
</feature>
<keyword evidence="6" id="KW-1185">Reference proteome</keyword>
<dbReference type="RefSeq" id="WP_173921202.1">
    <property type="nucleotide sequence ID" value="NZ_CADCXY010000007.1"/>
</dbReference>
<dbReference type="Pfam" id="PF01590">
    <property type="entry name" value="GAF"/>
    <property type="match status" value="1"/>
</dbReference>
<dbReference type="SMART" id="SM00267">
    <property type="entry name" value="GGDEF"/>
    <property type="match status" value="1"/>
</dbReference>
<evidence type="ECO:0000259" key="1">
    <source>
        <dbReference type="PROSITE" id="PS50112"/>
    </source>
</evidence>
<dbReference type="Proteomes" id="UP000481517">
    <property type="component" value="Unassembled WGS sequence"/>
</dbReference>
<gene>
    <name evidence="5" type="primary">gmr_6</name>
    <name evidence="5" type="ORF">PSI9734_02240</name>
</gene>
<dbReference type="PANTHER" id="PTHR44757:SF2">
    <property type="entry name" value="BIOFILM ARCHITECTURE MAINTENANCE PROTEIN MBAA"/>
    <property type="match status" value="1"/>
</dbReference>
<evidence type="ECO:0000313" key="6">
    <source>
        <dbReference type="Proteomes" id="UP000481517"/>
    </source>
</evidence>
<dbReference type="InterPro" id="IPR035965">
    <property type="entry name" value="PAS-like_dom_sf"/>
</dbReference>
<dbReference type="Pfam" id="PF00990">
    <property type="entry name" value="GGDEF"/>
    <property type="match status" value="1"/>
</dbReference>
<dbReference type="EMBL" id="CADCXY010000007">
    <property type="protein sequence ID" value="CAB0151880.1"/>
    <property type="molecule type" value="Genomic_DNA"/>
</dbReference>
<dbReference type="InterPro" id="IPR043128">
    <property type="entry name" value="Rev_trsase/Diguanyl_cyclase"/>
</dbReference>
<proteinExistence type="predicted"/>
<dbReference type="Gene3D" id="3.30.70.270">
    <property type="match status" value="1"/>
</dbReference>
<feature type="domain" description="GGDEF" evidence="4">
    <location>
        <begin position="317"/>
        <end position="456"/>
    </location>
</feature>
<dbReference type="InterPro" id="IPR000160">
    <property type="entry name" value="GGDEF_dom"/>
</dbReference>
<dbReference type="CDD" id="cd00130">
    <property type="entry name" value="PAS"/>
    <property type="match status" value="1"/>
</dbReference>
<dbReference type="SMART" id="SM00086">
    <property type="entry name" value="PAC"/>
    <property type="match status" value="1"/>
</dbReference>
<dbReference type="NCBIfam" id="TIGR00254">
    <property type="entry name" value="GGDEF"/>
    <property type="match status" value="1"/>
</dbReference>
<dbReference type="SMART" id="SM00091">
    <property type="entry name" value="PAS"/>
    <property type="match status" value="1"/>
</dbReference>
<dbReference type="InterPro" id="IPR000700">
    <property type="entry name" value="PAS-assoc_C"/>
</dbReference>
<dbReference type="PROSITE" id="PS50883">
    <property type="entry name" value="EAL"/>
    <property type="match status" value="1"/>
</dbReference>
<dbReference type="SMART" id="SM00065">
    <property type="entry name" value="GAF"/>
    <property type="match status" value="1"/>
</dbReference>
<dbReference type="PROSITE" id="PS50887">
    <property type="entry name" value="GGDEF"/>
    <property type="match status" value="1"/>
</dbReference>
<dbReference type="SMART" id="SM00052">
    <property type="entry name" value="EAL"/>
    <property type="match status" value="1"/>
</dbReference>
<dbReference type="GO" id="GO:0071111">
    <property type="term" value="F:cyclic-guanylate-specific phosphodiesterase activity"/>
    <property type="evidence" value="ECO:0007669"/>
    <property type="project" value="UniProtKB-EC"/>
</dbReference>
<reference evidence="5 6" key="1">
    <citation type="submission" date="2020-02" db="EMBL/GenBank/DDBJ databases">
        <authorList>
            <person name="Rodrigo-Torres L."/>
            <person name="Arahal R. D."/>
            <person name="Lucena T."/>
        </authorList>
    </citation>
    <scope>NUCLEOTIDE SEQUENCE [LARGE SCALE GENOMIC DNA]</scope>
    <source>
        <strain evidence="5 6">CECT 9734</strain>
    </source>
</reference>
<dbReference type="InterPro" id="IPR001633">
    <property type="entry name" value="EAL_dom"/>
</dbReference>
<dbReference type="CDD" id="cd01949">
    <property type="entry name" value="GGDEF"/>
    <property type="match status" value="1"/>
</dbReference>
<dbReference type="InterPro" id="IPR013655">
    <property type="entry name" value="PAS_fold_3"/>
</dbReference>
<protein>
    <submittedName>
        <fullName evidence="5">Cyclic di-GMP phosphodiesterase Gmr</fullName>
        <ecNumber evidence="5">3.1.4.52</ecNumber>
    </submittedName>
</protein>
<feature type="domain" description="PAS" evidence="1">
    <location>
        <begin position="153"/>
        <end position="228"/>
    </location>
</feature>
<dbReference type="Gene3D" id="3.30.450.20">
    <property type="entry name" value="PAS domain"/>
    <property type="match status" value="1"/>
</dbReference>
<name>A0A6S6WQ69_9GAMM</name>
<evidence type="ECO:0000259" key="2">
    <source>
        <dbReference type="PROSITE" id="PS50113"/>
    </source>
</evidence>
<dbReference type="InterPro" id="IPR000014">
    <property type="entry name" value="PAS"/>
</dbReference>
<dbReference type="InterPro" id="IPR035919">
    <property type="entry name" value="EAL_sf"/>
</dbReference>
<dbReference type="InterPro" id="IPR052155">
    <property type="entry name" value="Biofilm_reg_signaling"/>
</dbReference>
<accession>A0A6S6WQ69</accession>
<dbReference type="SUPFAM" id="SSF55785">
    <property type="entry name" value="PYP-like sensor domain (PAS domain)"/>
    <property type="match status" value="1"/>
</dbReference>
<dbReference type="PANTHER" id="PTHR44757">
    <property type="entry name" value="DIGUANYLATE CYCLASE DGCP"/>
    <property type="match status" value="1"/>
</dbReference>
<dbReference type="PROSITE" id="PS50112">
    <property type="entry name" value="PAS"/>
    <property type="match status" value="1"/>
</dbReference>
<dbReference type="CDD" id="cd01948">
    <property type="entry name" value="EAL"/>
    <property type="match status" value="1"/>
</dbReference>
<dbReference type="Pfam" id="PF08447">
    <property type="entry name" value="PAS_3"/>
    <property type="match status" value="1"/>
</dbReference>
<feature type="domain" description="PAC" evidence="2">
    <location>
        <begin position="231"/>
        <end position="283"/>
    </location>
</feature>
<keyword evidence="5" id="KW-0378">Hydrolase</keyword>
<dbReference type="NCBIfam" id="TIGR00229">
    <property type="entry name" value="sensory_box"/>
    <property type="match status" value="1"/>
</dbReference>
<dbReference type="Gene3D" id="3.30.450.40">
    <property type="match status" value="1"/>
</dbReference>
<dbReference type="SUPFAM" id="SSF55781">
    <property type="entry name" value="GAF domain-like"/>
    <property type="match status" value="1"/>
</dbReference>
<evidence type="ECO:0000259" key="3">
    <source>
        <dbReference type="PROSITE" id="PS50883"/>
    </source>
</evidence>
<dbReference type="InterPro" id="IPR029016">
    <property type="entry name" value="GAF-like_dom_sf"/>
</dbReference>
<dbReference type="AlphaFoldDB" id="A0A6S6WQ69"/>
<sequence>MREHSELKFIENLTKIVSELLVADHVMISEVFESDPSRAKALAFYSSGSLQPTLSYDLSGSPCETILELDSCVYNRGVCQLFPHDEMLQKLGAESYVGVPMMSVDGQKLGILAVLNNDATEYGAAELEMLQVAAAQAAAELTQIRITNHLKESKRRLRTLMNSLPGMAYRCKNDAAWTMEIVSRGARELTGYTPQQLENNTTIAYQDLIHPEDRMGIDREVTGATHSDSDYSLNYRIERADGETRWVWEQGKGIQNAAGVITHFEGFVLDVTEHYLQQELMAEIAYTDELTGLPNRAALLNELQCRYQQKLVTGDLTPCLLLLIDLNRFRSINQRFGLHVGDRLLRFVTHQLKRAANEQHEQAYLARLTGDEFVIVSAGSGATEDTVTRFLKAADAISELFAEPVSVGEHHLQLQFRVAGAYSTSADSAAELLQQASIALYEAKQNGLRYCIYDDQLAQKVRDESKLSERFRVALANQELTVHLQPQIDLQTGNCVGAEVLCRWFDEELGSVPPDVFIAIATKQGVLTELGYQVLEKTCALIRKWRERYAFVPVVSVNIGAQQFASLEVVDEFVKISEHLPAQAITFEITESDLMLDPQQALAVTERLRNYGFQLAIDDFGTGYSSLAYLQQFNVDILKIDMSFVQAMTLDEQSKNLVATIIAMARTLNLSTIAEGIETAEQAKLLKDLGCQQGQGYYFARPLSAAEFEQQWLHD</sequence>
<dbReference type="PROSITE" id="PS50113">
    <property type="entry name" value="PAC"/>
    <property type="match status" value="1"/>
</dbReference>
<dbReference type="Gene3D" id="3.20.20.450">
    <property type="entry name" value="EAL domain"/>
    <property type="match status" value="1"/>
</dbReference>
<evidence type="ECO:0000313" key="5">
    <source>
        <dbReference type="EMBL" id="CAB0151880.1"/>
    </source>
</evidence>
<evidence type="ECO:0000259" key="4">
    <source>
        <dbReference type="PROSITE" id="PS50887"/>
    </source>
</evidence>
<dbReference type="InterPro" id="IPR003018">
    <property type="entry name" value="GAF"/>
</dbReference>
<dbReference type="EC" id="3.1.4.52" evidence="5"/>
<dbReference type="InterPro" id="IPR029787">
    <property type="entry name" value="Nucleotide_cyclase"/>
</dbReference>